<dbReference type="Gene3D" id="1.10.357.20">
    <property type="entry name" value="SLC41 divalent cation transporters, integral membrane domain"/>
    <property type="match status" value="1"/>
</dbReference>
<comment type="function">
    <text evidence="9">Acts as a magnesium transporter.</text>
</comment>
<dbReference type="OrthoDB" id="9790355at2"/>
<keyword evidence="5 9" id="KW-0460">Magnesium</keyword>
<gene>
    <name evidence="11" type="primary">mgtE</name>
    <name evidence="11" type="ORF">CK501_14030</name>
</gene>
<organism evidence="11 12">
    <name type="scientific">Halovibrio salipaludis</name>
    <dbReference type="NCBI Taxonomy" id="2032626"/>
    <lineage>
        <taxon>Bacteria</taxon>
        <taxon>Pseudomonadati</taxon>
        <taxon>Pseudomonadota</taxon>
        <taxon>Gammaproteobacteria</taxon>
        <taxon>Oceanospirillales</taxon>
        <taxon>Halomonadaceae</taxon>
        <taxon>Halovibrio</taxon>
    </lineage>
</organism>
<dbReference type="NCBIfam" id="TIGR00400">
    <property type="entry name" value="mgtE"/>
    <property type="match status" value="1"/>
</dbReference>
<dbReference type="InterPro" id="IPR000644">
    <property type="entry name" value="CBS_dom"/>
</dbReference>
<proteinExistence type="inferred from homology"/>
<dbReference type="Proteomes" id="UP000218896">
    <property type="component" value="Unassembled WGS sequence"/>
</dbReference>
<comment type="subcellular location">
    <subcellularLocation>
        <location evidence="9">Cell membrane</location>
        <topology evidence="9">Multi-pass membrane protein</topology>
    </subcellularLocation>
    <subcellularLocation>
        <location evidence="1">Membrane</location>
        <topology evidence="1">Multi-pass membrane protein</topology>
    </subcellularLocation>
</comment>
<dbReference type="SMART" id="SM00116">
    <property type="entry name" value="CBS"/>
    <property type="match status" value="2"/>
</dbReference>
<evidence type="ECO:0000256" key="2">
    <source>
        <dbReference type="ARBA" id="ARBA00009749"/>
    </source>
</evidence>
<dbReference type="SMART" id="SM00924">
    <property type="entry name" value="MgtE_N"/>
    <property type="match status" value="1"/>
</dbReference>
<dbReference type="GO" id="GO:0046872">
    <property type="term" value="F:metal ion binding"/>
    <property type="evidence" value="ECO:0007669"/>
    <property type="project" value="UniProtKB-KW"/>
</dbReference>
<evidence type="ECO:0000256" key="1">
    <source>
        <dbReference type="ARBA" id="ARBA00004141"/>
    </source>
</evidence>
<evidence type="ECO:0000256" key="5">
    <source>
        <dbReference type="ARBA" id="ARBA00022842"/>
    </source>
</evidence>
<dbReference type="PROSITE" id="PS51371">
    <property type="entry name" value="CBS"/>
    <property type="match status" value="2"/>
</dbReference>
<dbReference type="SUPFAM" id="SSF161093">
    <property type="entry name" value="MgtE membrane domain-like"/>
    <property type="match status" value="1"/>
</dbReference>
<keyword evidence="6 9" id="KW-1133">Transmembrane helix</keyword>
<evidence type="ECO:0000313" key="11">
    <source>
        <dbReference type="EMBL" id="PAU77811.1"/>
    </source>
</evidence>
<dbReference type="InterPro" id="IPR006669">
    <property type="entry name" value="MgtE_transporter"/>
</dbReference>
<keyword evidence="12" id="KW-1185">Reference proteome</keyword>
<dbReference type="AlphaFoldDB" id="A0A2A2EWL6"/>
<feature type="transmembrane region" description="Helical" evidence="9">
    <location>
        <begin position="423"/>
        <end position="448"/>
    </location>
</feature>
<dbReference type="InterPro" id="IPR038076">
    <property type="entry name" value="MgtE_N_sf"/>
</dbReference>
<feature type="transmembrane region" description="Helical" evidence="9">
    <location>
        <begin position="285"/>
        <end position="305"/>
    </location>
</feature>
<dbReference type="InterPro" id="IPR006668">
    <property type="entry name" value="Mg_transptr_MgtE_intracell_dom"/>
</dbReference>
<protein>
    <recommendedName>
        <fullName evidence="9">Magnesium transporter MgtE</fullName>
    </recommendedName>
</protein>
<evidence type="ECO:0000313" key="12">
    <source>
        <dbReference type="Proteomes" id="UP000218896"/>
    </source>
</evidence>
<comment type="subunit">
    <text evidence="9">Homodimer.</text>
</comment>
<dbReference type="GO" id="GO:0005886">
    <property type="term" value="C:plasma membrane"/>
    <property type="evidence" value="ECO:0007669"/>
    <property type="project" value="UniProtKB-SubCell"/>
</dbReference>
<dbReference type="CDD" id="cd04606">
    <property type="entry name" value="CBS_pair_Mg_transporter"/>
    <property type="match status" value="1"/>
</dbReference>
<evidence type="ECO:0000259" key="10">
    <source>
        <dbReference type="PROSITE" id="PS51371"/>
    </source>
</evidence>
<feature type="transmembrane region" description="Helical" evidence="9">
    <location>
        <begin position="385"/>
        <end position="411"/>
    </location>
</feature>
<dbReference type="PANTHER" id="PTHR43773">
    <property type="entry name" value="MAGNESIUM TRANSPORTER MGTE"/>
    <property type="match status" value="1"/>
</dbReference>
<keyword evidence="4 9" id="KW-0812">Transmembrane</keyword>
<keyword evidence="8" id="KW-0129">CBS domain</keyword>
<evidence type="ECO:0000256" key="8">
    <source>
        <dbReference type="PROSITE-ProRule" id="PRU00703"/>
    </source>
</evidence>
<dbReference type="Gene3D" id="3.10.580.10">
    <property type="entry name" value="CBS-domain"/>
    <property type="match status" value="1"/>
</dbReference>
<reference evidence="11 12" key="1">
    <citation type="submission" date="2017-08" db="EMBL/GenBank/DDBJ databases">
        <title>Halovibrio sewagensis sp. nov., isolated from wastewater of high salinity.</title>
        <authorList>
            <person name="Dong X."/>
            <person name="Zhang G."/>
        </authorList>
    </citation>
    <scope>NUCLEOTIDE SEQUENCE [LARGE SCALE GENOMIC DNA]</scope>
    <source>
        <strain evidence="11 12">YL5-2</strain>
    </source>
</reference>
<sequence>MTETAEIESEVRTLLEQGDLDAAIEFLNNRHPAEVGGVIDELDGETAYALFDQLDRRTQARILPYMQPSHQLSMVQHLGRHAQARLLTDMNADERADLYQELPEDVQEALMPALAKAEREDLLRLTSYPEGTVGSVMTSEYATVPAHISARQAIERLRLQALNKETIYVAYVLDTERHLLGIVTLSGLVVASPGESVEDLMQTEVVNVHTDAPSAEAARLIADYDLLAVPVVDDEDRMVGIVTHDDAMDVQEAEATEDIHKGASVGDLPGSLKETALTTLYQKRIMWLVLLVFANVFSGASISLYEDTIQAHVGLVFFLPLLIASAGNAGSQSATLMVRAIATGDVISGDWFRMLLREIGLGLMLGLTMAAAVAAIGLYRGGAELAHVVSLTMVIVVLSGSLIGMSLPFVLNKLNMDPATASAPVVSFIADVAGILVYFGLASALLSIPAQ</sequence>
<keyword evidence="9" id="KW-0479">Metal-binding</keyword>
<feature type="domain" description="CBS" evidence="10">
    <location>
        <begin position="137"/>
        <end position="200"/>
    </location>
</feature>
<dbReference type="GO" id="GO:0015095">
    <property type="term" value="F:magnesium ion transmembrane transporter activity"/>
    <property type="evidence" value="ECO:0007669"/>
    <property type="project" value="UniProtKB-UniRule"/>
</dbReference>
<keyword evidence="7 9" id="KW-0472">Membrane</keyword>
<evidence type="ECO:0000256" key="4">
    <source>
        <dbReference type="ARBA" id="ARBA00022692"/>
    </source>
</evidence>
<dbReference type="Pfam" id="PF03448">
    <property type="entry name" value="MgtE_N"/>
    <property type="match status" value="1"/>
</dbReference>
<dbReference type="SUPFAM" id="SSF54631">
    <property type="entry name" value="CBS-domain pair"/>
    <property type="match status" value="1"/>
</dbReference>
<keyword evidence="9" id="KW-1003">Cell membrane</keyword>
<dbReference type="Pfam" id="PF00571">
    <property type="entry name" value="CBS"/>
    <property type="match status" value="2"/>
</dbReference>
<feature type="domain" description="CBS" evidence="10">
    <location>
        <begin position="201"/>
        <end position="257"/>
    </location>
</feature>
<accession>A0A2A2EWL6</accession>
<evidence type="ECO:0000256" key="7">
    <source>
        <dbReference type="ARBA" id="ARBA00023136"/>
    </source>
</evidence>
<evidence type="ECO:0000256" key="3">
    <source>
        <dbReference type="ARBA" id="ARBA00022448"/>
    </source>
</evidence>
<comment type="similarity">
    <text evidence="2 9">Belongs to the SLC41A transporter family.</text>
</comment>
<name>A0A2A2EWL6_9GAMM</name>
<dbReference type="EMBL" id="NSKD01000008">
    <property type="protein sequence ID" value="PAU77811.1"/>
    <property type="molecule type" value="Genomic_DNA"/>
</dbReference>
<dbReference type="Gene3D" id="1.25.60.10">
    <property type="entry name" value="MgtE N-terminal domain-like"/>
    <property type="match status" value="1"/>
</dbReference>
<dbReference type="Pfam" id="PF01769">
    <property type="entry name" value="MgtE"/>
    <property type="match status" value="1"/>
</dbReference>
<keyword evidence="3 9" id="KW-0813">Transport</keyword>
<dbReference type="InterPro" id="IPR046342">
    <property type="entry name" value="CBS_dom_sf"/>
</dbReference>
<dbReference type="PANTHER" id="PTHR43773:SF1">
    <property type="entry name" value="MAGNESIUM TRANSPORTER MGTE"/>
    <property type="match status" value="1"/>
</dbReference>
<dbReference type="InterPro" id="IPR006667">
    <property type="entry name" value="SLC41_membr_dom"/>
</dbReference>
<feature type="transmembrane region" description="Helical" evidence="9">
    <location>
        <begin position="359"/>
        <end position="379"/>
    </location>
</feature>
<feature type="transmembrane region" description="Helical" evidence="9">
    <location>
        <begin position="311"/>
        <end position="329"/>
    </location>
</feature>
<dbReference type="InterPro" id="IPR036739">
    <property type="entry name" value="SLC41_membr_dom_sf"/>
</dbReference>
<dbReference type="SUPFAM" id="SSF158791">
    <property type="entry name" value="MgtE N-terminal domain-like"/>
    <property type="match status" value="1"/>
</dbReference>
<comment type="caution">
    <text evidence="11">The sequence shown here is derived from an EMBL/GenBank/DDBJ whole genome shotgun (WGS) entry which is preliminary data.</text>
</comment>
<evidence type="ECO:0000256" key="9">
    <source>
        <dbReference type="RuleBase" id="RU362011"/>
    </source>
</evidence>
<dbReference type="RefSeq" id="WP_095618376.1">
    <property type="nucleotide sequence ID" value="NZ_NSKD01000008.1"/>
</dbReference>
<evidence type="ECO:0000256" key="6">
    <source>
        <dbReference type="ARBA" id="ARBA00022989"/>
    </source>
</evidence>